<sequence>MVERGLPQAVEDELPRVVEWEIPEEIDADESSIPYPDADPTNRCRESTNMIERGISLSTAESAPGPVRHRGRRKPRRPRTPSECLTTTETEVISVLVGDGDDNVARLRDVEVARPPRDAASITQLPGLSWKRGLKRGGIEQVCMIVPEVAASVAAVELDADASASDTRMRPKEAEPKTAREARYADQSLPALEASGNPVAPLVREFIEIFPEKNPPPPPIMKSGMRSTAHPVPNTASRDSGRFRATRREPLTLSSRAAKRDTSVRVCPRILAQRSA</sequence>
<comment type="caution">
    <text evidence="2">The sequence shown here is derived from an EMBL/GenBank/DDBJ whole genome shotgun (WGS) entry which is preliminary data.</text>
</comment>
<evidence type="ECO:0000256" key="1">
    <source>
        <dbReference type="SAM" id="MobiDB-lite"/>
    </source>
</evidence>
<dbReference type="EMBL" id="RCMV01001287">
    <property type="protein sequence ID" value="KAG3209345.1"/>
    <property type="molecule type" value="Genomic_DNA"/>
</dbReference>
<name>A0A8T1HA86_9STRA</name>
<feature type="region of interest" description="Disordered" evidence="1">
    <location>
        <begin position="161"/>
        <end position="183"/>
    </location>
</feature>
<evidence type="ECO:0000313" key="2">
    <source>
        <dbReference type="EMBL" id="KAG3209345.1"/>
    </source>
</evidence>
<evidence type="ECO:0000313" key="3">
    <source>
        <dbReference type="Proteomes" id="UP000760860"/>
    </source>
</evidence>
<accession>A0A8T1HA86</accession>
<feature type="region of interest" description="Disordered" evidence="1">
    <location>
        <begin position="213"/>
        <end position="262"/>
    </location>
</feature>
<feature type="compositionally biased region" description="Basic and acidic residues" evidence="1">
    <location>
        <begin position="239"/>
        <end position="250"/>
    </location>
</feature>
<protein>
    <submittedName>
        <fullName evidence="2">Uncharacterized protein</fullName>
    </submittedName>
</protein>
<dbReference type="VEuPathDB" id="FungiDB:PC110_g13027"/>
<feature type="region of interest" description="Disordered" evidence="1">
    <location>
        <begin position="23"/>
        <end position="83"/>
    </location>
</feature>
<proteinExistence type="predicted"/>
<dbReference type="Proteomes" id="UP000760860">
    <property type="component" value="Unassembled WGS sequence"/>
</dbReference>
<dbReference type="AlphaFoldDB" id="A0A8T1HA86"/>
<reference evidence="2" key="1">
    <citation type="submission" date="2018-05" db="EMBL/GenBank/DDBJ databases">
        <title>Effector identification in a new, highly contiguous assembly of the strawberry crown rot pathogen Phytophthora cactorum.</title>
        <authorList>
            <person name="Armitage A.D."/>
            <person name="Nellist C.F."/>
            <person name="Bates H."/>
            <person name="Vickerstaff R.J."/>
            <person name="Harrison R.J."/>
        </authorList>
    </citation>
    <scope>NUCLEOTIDE SEQUENCE</scope>
    <source>
        <strain evidence="2">P421</strain>
    </source>
</reference>
<organism evidence="2 3">
    <name type="scientific">Phytophthora cactorum</name>
    <dbReference type="NCBI Taxonomy" id="29920"/>
    <lineage>
        <taxon>Eukaryota</taxon>
        <taxon>Sar</taxon>
        <taxon>Stramenopiles</taxon>
        <taxon>Oomycota</taxon>
        <taxon>Peronosporomycetes</taxon>
        <taxon>Peronosporales</taxon>
        <taxon>Peronosporaceae</taxon>
        <taxon>Phytophthora</taxon>
    </lineage>
</organism>
<feature type="compositionally biased region" description="Basic residues" evidence="1">
    <location>
        <begin position="67"/>
        <end position="79"/>
    </location>
</feature>
<feature type="compositionally biased region" description="Basic and acidic residues" evidence="1">
    <location>
        <begin position="167"/>
        <end position="183"/>
    </location>
</feature>
<dbReference type="VEuPathDB" id="FungiDB:PC110_g22945"/>
<gene>
    <name evidence="2" type="ORF">PC129_g19639</name>
</gene>